<sequence>MDGQKNYFKNKKLFKNAETQICFCLLWCVPKQSIMLYKVTDKVRG</sequence>
<organism evidence="1 2">
    <name type="scientific">Hamiltonella defensa subsp. Acyrthosiphon pisum (strain 5AT)</name>
    <dbReference type="NCBI Taxonomy" id="572265"/>
    <lineage>
        <taxon>Bacteria</taxon>
        <taxon>Pseudomonadati</taxon>
        <taxon>Pseudomonadota</taxon>
        <taxon>Gammaproteobacteria</taxon>
        <taxon>Enterobacterales</taxon>
        <taxon>Enterobacteriaceae</taxon>
        <taxon>aphid secondary symbionts</taxon>
        <taxon>Candidatus Williamhamiltonella</taxon>
    </lineage>
</organism>
<dbReference type="HOGENOM" id="CLU_3200559_0_0_6"/>
<evidence type="ECO:0000313" key="1">
    <source>
        <dbReference type="EMBL" id="ACQ68352.1"/>
    </source>
</evidence>
<dbReference type="STRING" id="572265.HDEF_1756"/>
<keyword evidence="2" id="KW-1185">Reference proteome</keyword>
<dbReference type="KEGG" id="hde:HDEF_1756"/>
<reference evidence="1 2" key="1">
    <citation type="journal article" date="2009" name="Proc. Natl. Acad. Sci. U.S.A.">
        <title>Hamiltonella defensa, genome evolution of protective bacterial endosymbiont from pathogenic ancestors.</title>
        <authorList>
            <person name="Degnan P.H."/>
            <person name="Yu Y."/>
            <person name="Sisneros N."/>
            <person name="Wing R.A."/>
            <person name="Moran N.A."/>
        </authorList>
    </citation>
    <scope>NUCLEOTIDE SEQUENCE [LARGE SCALE GENOMIC DNA]</scope>
    <source>
        <strain evidence="2">5AT</strain>
    </source>
</reference>
<name>C4K709_HAMD5</name>
<evidence type="ECO:0000313" key="2">
    <source>
        <dbReference type="Proteomes" id="UP000002334"/>
    </source>
</evidence>
<gene>
    <name evidence="1" type="ordered locus">HDEF_1756</name>
</gene>
<dbReference type="Proteomes" id="UP000002334">
    <property type="component" value="Chromosome"/>
</dbReference>
<accession>C4K709</accession>
<dbReference type="AlphaFoldDB" id="C4K709"/>
<proteinExistence type="predicted"/>
<dbReference type="EMBL" id="CP001277">
    <property type="protein sequence ID" value="ACQ68352.1"/>
    <property type="molecule type" value="Genomic_DNA"/>
</dbReference>
<protein>
    <submittedName>
        <fullName evidence="1">Uncharacterized protein</fullName>
    </submittedName>
</protein>